<dbReference type="Gene3D" id="2.160.10.10">
    <property type="entry name" value="Hexapeptide repeat proteins"/>
    <property type="match status" value="2"/>
</dbReference>
<keyword evidence="3" id="KW-1185">Reference proteome</keyword>
<protein>
    <submittedName>
        <fullName evidence="2">Uncharacterized protein</fullName>
    </submittedName>
</protein>
<keyword evidence="1" id="KW-0732">Signal</keyword>
<organism evidence="2 3">
    <name type="scientific">Paenibacillus mucilaginosus 3016</name>
    <dbReference type="NCBI Taxonomy" id="1116391"/>
    <lineage>
        <taxon>Bacteria</taxon>
        <taxon>Bacillati</taxon>
        <taxon>Bacillota</taxon>
        <taxon>Bacilli</taxon>
        <taxon>Bacillales</taxon>
        <taxon>Paenibacillaceae</taxon>
        <taxon>Paenibacillus</taxon>
    </lineage>
</organism>
<dbReference type="Proteomes" id="UP000007523">
    <property type="component" value="Chromosome"/>
</dbReference>
<dbReference type="InterPro" id="IPR011004">
    <property type="entry name" value="Trimer_LpxA-like_sf"/>
</dbReference>
<dbReference type="PANTHER" id="PTHR43360">
    <property type="entry name" value="CARBON DIOXIDE CONCENTRATING MECHANISM PROTEIN CCMM"/>
    <property type="match status" value="1"/>
</dbReference>
<proteinExistence type="predicted"/>
<dbReference type="InterPro" id="IPR052265">
    <property type="entry name" value="Gamma-CA"/>
</dbReference>
<dbReference type="SUPFAM" id="SSF51161">
    <property type="entry name" value="Trimeric LpxA-like enzymes"/>
    <property type="match status" value="2"/>
</dbReference>
<dbReference type="STRING" id="1116391.PM3016_4458"/>
<dbReference type="HOGENOM" id="CLU_697698_0_0_9"/>
<evidence type="ECO:0000313" key="2">
    <source>
        <dbReference type="EMBL" id="AFC31222.1"/>
    </source>
</evidence>
<dbReference type="EMBL" id="CP003235">
    <property type="protein sequence ID" value="AFC31222.1"/>
    <property type="molecule type" value="Genomic_DNA"/>
</dbReference>
<dbReference type="AlphaFoldDB" id="H6NQ31"/>
<gene>
    <name evidence="2" type="ORF">PM3016_4458</name>
</gene>
<sequence>MAKMNWKQKAWRAAALTVLLGIVPGPAATAGGTAGPASFVDPTAELPQSGNVELSDRVYVAPFVRLSAKDGHVIRIGNRANVQDNALLDAAEHDIVLGDRAIVAHGAQVRSTRPAMIAVQTQRPEYSNPGIQALESYMTAHPGELHWGAVPAFIGFNAAVDGAVISDGSMVMHLAKVSPGVTLRSGVKVKEGKWLRTQEEADNPTLGKVEYIGTGDIEFMTDVVEVNTQLAAGYAQLAWEHASFVRGINYNPGRIPGNEQRTLPAVGGVRTQQPDTGPYRFRIIGNVQIADLAGVRDGVSLRADEGPLIRIGAHGRFLGGNTFHALKSTRIYAGRGVVLEPGALVHGGRGPHLKGETWTEIGDETVIGAGAVVFRSKLGKGVRVGARSLVMDSVLPDGTVVPEGEIWIEGRRKYSAE</sequence>
<dbReference type="RefSeq" id="WP_014370973.1">
    <property type="nucleotide sequence ID" value="NC_016935.1"/>
</dbReference>
<reference evidence="2 3" key="1">
    <citation type="journal article" date="2012" name="J. Bacteriol.">
        <title>Complete Genome Sequence of Paenibacillus mucilaginosus 3016, a Bacterium Functional as Microbial Fertilizer.</title>
        <authorList>
            <person name="Ma M."/>
            <person name="Wang Z."/>
            <person name="Li L."/>
            <person name="Jiang X."/>
            <person name="Guan D."/>
            <person name="Cao F."/>
            <person name="Chen H."/>
            <person name="Wang X."/>
            <person name="Shen D."/>
            <person name="Du B."/>
            <person name="Li J."/>
        </authorList>
    </citation>
    <scope>NUCLEOTIDE SEQUENCE [LARGE SCALE GENOMIC DNA]</scope>
    <source>
        <strain evidence="2 3">3016</strain>
    </source>
</reference>
<evidence type="ECO:0000256" key="1">
    <source>
        <dbReference type="SAM" id="SignalP"/>
    </source>
</evidence>
<feature type="chain" id="PRO_5003605264" evidence="1">
    <location>
        <begin position="30"/>
        <end position="417"/>
    </location>
</feature>
<evidence type="ECO:0000313" key="3">
    <source>
        <dbReference type="Proteomes" id="UP000007523"/>
    </source>
</evidence>
<accession>H6NQ31</accession>
<feature type="signal peptide" evidence="1">
    <location>
        <begin position="1"/>
        <end position="29"/>
    </location>
</feature>
<dbReference type="KEGG" id="pmq:PM3016_4458"/>
<name>H6NQ31_9BACL</name>
<dbReference type="PANTHER" id="PTHR43360:SF1">
    <property type="entry name" value="CARBOXYSOME ASSEMBLY PROTEIN CCMM"/>
    <property type="match status" value="1"/>
</dbReference>